<dbReference type="PROSITE" id="PS51257">
    <property type="entry name" value="PROKAR_LIPOPROTEIN"/>
    <property type="match status" value="1"/>
</dbReference>
<sequence>MRAFHTRPTTVLTAAATAVLALTLTACGQDGSDTKSAGPAADTSASAPSSAQSAQGSANGKKADTARGAGATKASTGQAAASVPVCTTKNVSISAAYQDGPPYTHIVLTAKNTSGHSCKLNGFPEIQFLESHRENVPPVAKSKPATPVVLTAGAPAYAVVKLSDGGRTENTEPVTAFSVTLQGGGGMAAVKAPGGGIAVDPAKWATGYWTHELRNGADDF</sequence>
<keyword evidence="5" id="KW-1185">Reference proteome</keyword>
<proteinExistence type="predicted"/>
<reference evidence="4" key="1">
    <citation type="submission" date="2021-03" db="EMBL/GenBank/DDBJ databases">
        <title>Streptomyces strains.</title>
        <authorList>
            <person name="Lund M.B."/>
            <person name="Toerring T."/>
        </authorList>
    </citation>
    <scope>NUCLEOTIDE SEQUENCE</scope>
    <source>
        <strain evidence="4">JCM 4242</strain>
    </source>
</reference>
<dbReference type="RefSeq" id="WP_086567865.1">
    <property type="nucleotide sequence ID" value="NZ_JAFMOF010000011.1"/>
</dbReference>
<dbReference type="AlphaFoldDB" id="A0A939FWQ4"/>
<feature type="region of interest" description="Disordered" evidence="1">
    <location>
        <begin position="31"/>
        <end position="70"/>
    </location>
</feature>
<feature type="signal peptide" evidence="2">
    <location>
        <begin position="1"/>
        <end position="28"/>
    </location>
</feature>
<feature type="compositionally biased region" description="Low complexity" evidence="1">
    <location>
        <begin position="36"/>
        <end position="58"/>
    </location>
</feature>
<dbReference type="EMBL" id="JAFMOF010000011">
    <property type="protein sequence ID" value="MBO0657475.1"/>
    <property type="molecule type" value="Genomic_DNA"/>
</dbReference>
<evidence type="ECO:0000256" key="1">
    <source>
        <dbReference type="SAM" id="MobiDB-lite"/>
    </source>
</evidence>
<evidence type="ECO:0000313" key="4">
    <source>
        <dbReference type="EMBL" id="MBO0657475.1"/>
    </source>
</evidence>
<accession>A0A939FWQ4</accession>
<gene>
    <name evidence="4" type="ORF">J1792_33620</name>
</gene>
<dbReference type="InterPro" id="IPR025326">
    <property type="entry name" value="DUF4232"/>
</dbReference>
<feature type="domain" description="DUF4232" evidence="3">
    <location>
        <begin position="86"/>
        <end position="209"/>
    </location>
</feature>
<feature type="chain" id="PRO_5036701783" evidence="2">
    <location>
        <begin position="29"/>
        <end position="220"/>
    </location>
</feature>
<comment type="caution">
    <text evidence="4">The sequence shown here is derived from an EMBL/GenBank/DDBJ whole genome shotgun (WGS) entry which is preliminary data.</text>
</comment>
<dbReference type="Pfam" id="PF14016">
    <property type="entry name" value="DUF4232"/>
    <property type="match status" value="1"/>
</dbReference>
<organism evidence="4 5">
    <name type="scientific">Streptomyces triculaminicus</name>
    <dbReference type="NCBI Taxonomy" id="2816232"/>
    <lineage>
        <taxon>Bacteria</taxon>
        <taxon>Bacillati</taxon>
        <taxon>Actinomycetota</taxon>
        <taxon>Actinomycetes</taxon>
        <taxon>Kitasatosporales</taxon>
        <taxon>Streptomycetaceae</taxon>
        <taxon>Streptomyces</taxon>
    </lineage>
</organism>
<keyword evidence="2" id="KW-0732">Signal</keyword>
<protein>
    <submittedName>
        <fullName evidence="4">DUF4232 domain-containing protein</fullName>
    </submittedName>
</protein>
<evidence type="ECO:0000313" key="5">
    <source>
        <dbReference type="Proteomes" id="UP000664781"/>
    </source>
</evidence>
<evidence type="ECO:0000256" key="2">
    <source>
        <dbReference type="SAM" id="SignalP"/>
    </source>
</evidence>
<evidence type="ECO:0000259" key="3">
    <source>
        <dbReference type="Pfam" id="PF14016"/>
    </source>
</evidence>
<dbReference type="Proteomes" id="UP000664781">
    <property type="component" value="Unassembled WGS sequence"/>
</dbReference>
<name>A0A939FWQ4_9ACTN</name>